<evidence type="ECO:0000259" key="2">
    <source>
        <dbReference type="Pfam" id="PF05222"/>
    </source>
</evidence>
<dbReference type="Gene3D" id="3.40.50.720">
    <property type="entry name" value="NAD(P)-binding Rossmann-like Domain"/>
    <property type="match status" value="1"/>
</dbReference>
<dbReference type="Pfam" id="PF05222">
    <property type="entry name" value="AlaDh_PNT_N"/>
    <property type="match status" value="1"/>
</dbReference>
<dbReference type="PANTHER" id="PTHR11133">
    <property type="entry name" value="SACCHAROPINE DEHYDROGENASE"/>
    <property type="match status" value="1"/>
</dbReference>
<dbReference type="PANTHER" id="PTHR11133:SF22">
    <property type="entry name" value="ALPHA-AMINOADIPIC SEMIALDEHYDE SYNTHASE, MITOCHONDRIAL"/>
    <property type="match status" value="1"/>
</dbReference>
<proteinExistence type="predicted"/>
<sequence length="91" mass="10506">MRIGILREEKIPEDERVVLTPKQCKWITENTNIDLLVKSSDIRCFPDSDYSNLGIEVVKNLSDCDVLLGVKEVLKQSLISDKVYFYFSHTI</sequence>
<accession>A0A383EWJ1</accession>
<name>A0A383EWJ1_9ZZZZ</name>
<keyword evidence="1" id="KW-0560">Oxidoreductase</keyword>
<organism evidence="3">
    <name type="scientific">marine metagenome</name>
    <dbReference type="NCBI Taxonomy" id="408172"/>
    <lineage>
        <taxon>unclassified sequences</taxon>
        <taxon>metagenomes</taxon>
        <taxon>ecological metagenomes</taxon>
    </lineage>
</organism>
<dbReference type="SUPFAM" id="SSF52283">
    <property type="entry name" value="Formate/glycerate dehydrogenase catalytic domain-like"/>
    <property type="match status" value="1"/>
</dbReference>
<dbReference type="AlphaFoldDB" id="A0A383EWJ1"/>
<evidence type="ECO:0000313" key="3">
    <source>
        <dbReference type="EMBL" id="SVE61247.1"/>
    </source>
</evidence>
<dbReference type="EMBL" id="UINC01229510">
    <property type="protein sequence ID" value="SVE61247.1"/>
    <property type="molecule type" value="Genomic_DNA"/>
</dbReference>
<feature type="non-terminal residue" evidence="3">
    <location>
        <position position="91"/>
    </location>
</feature>
<dbReference type="InterPro" id="IPR007886">
    <property type="entry name" value="AlaDH/PNT_N"/>
</dbReference>
<dbReference type="GO" id="GO:0016491">
    <property type="term" value="F:oxidoreductase activity"/>
    <property type="evidence" value="ECO:0007669"/>
    <property type="project" value="UniProtKB-KW"/>
</dbReference>
<dbReference type="InterPro" id="IPR051168">
    <property type="entry name" value="AASS"/>
</dbReference>
<protein>
    <recommendedName>
        <fullName evidence="2">Alanine dehydrogenase/pyridine nucleotide transhydrogenase N-terminal domain-containing protein</fullName>
    </recommendedName>
</protein>
<gene>
    <name evidence="3" type="ORF">METZ01_LOCUS514101</name>
</gene>
<reference evidence="3" key="1">
    <citation type="submission" date="2018-05" db="EMBL/GenBank/DDBJ databases">
        <authorList>
            <person name="Lanie J.A."/>
            <person name="Ng W.-L."/>
            <person name="Kazmierczak K.M."/>
            <person name="Andrzejewski T.M."/>
            <person name="Davidsen T.M."/>
            <person name="Wayne K.J."/>
            <person name="Tettelin H."/>
            <person name="Glass J.I."/>
            <person name="Rusch D."/>
            <person name="Podicherti R."/>
            <person name="Tsui H.-C.T."/>
            <person name="Winkler M.E."/>
        </authorList>
    </citation>
    <scope>NUCLEOTIDE SEQUENCE</scope>
</reference>
<feature type="domain" description="Alanine dehydrogenase/pyridine nucleotide transhydrogenase N-terminal" evidence="2">
    <location>
        <begin position="5"/>
        <end position="90"/>
    </location>
</feature>
<evidence type="ECO:0000256" key="1">
    <source>
        <dbReference type="ARBA" id="ARBA00023002"/>
    </source>
</evidence>